<dbReference type="EMBL" id="CM042041">
    <property type="protein sequence ID" value="KAI3712344.1"/>
    <property type="molecule type" value="Genomic_DNA"/>
</dbReference>
<dbReference type="Proteomes" id="UP001056120">
    <property type="component" value="Linkage Group LG24"/>
</dbReference>
<accession>A0ACB9ARS3</accession>
<reference evidence="1 2" key="2">
    <citation type="journal article" date="2022" name="Mol. Ecol. Resour.">
        <title>The genomes of chicory, endive, great burdock and yacon provide insights into Asteraceae paleo-polyploidization history and plant inulin production.</title>
        <authorList>
            <person name="Fan W."/>
            <person name="Wang S."/>
            <person name="Wang H."/>
            <person name="Wang A."/>
            <person name="Jiang F."/>
            <person name="Liu H."/>
            <person name="Zhao H."/>
            <person name="Xu D."/>
            <person name="Zhang Y."/>
        </authorList>
    </citation>
    <scope>NUCLEOTIDE SEQUENCE [LARGE SCALE GENOMIC DNA]</scope>
    <source>
        <strain evidence="2">cv. Yunnan</strain>
        <tissue evidence="1">Leaves</tissue>
    </source>
</reference>
<gene>
    <name evidence="1" type="ORF">L1987_70896</name>
</gene>
<organism evidence="1 2">
    <name type="scientific">Smallanthus sonchifolius</name>
    <dbReference type="NCBI Taxonomy" id="185202"/>
    <lineage>
        <taxon>Eukaryota</taxon>
        <taxon>Viridiplantae</taxon>
        <taxon>Streptophyta</taxon>
        <taxon>Embryophyta</taxon>
        <taxon>Tracheophyta</taxon>
        <taxon>Spermatophyta</taxon>
        <taxon>Magnoliopsida</taxon>
        <taxon>eudicotyledons</taxon>
        <taxon>Gunneridae</taxon>
        <taxon>Pentapetalae</taxon>
        <taxon>asterids</taxon>
        <taxon>campanulids</taxon>
        <taxon>Asterales</taxon>
        <taxon>Asteraceae</taxon>
        <taxon>Asteroideae</taxon>
        <taxon>Heliantheae alliance</taxon>
        <taxon>Millerieae</taxon>
        <taxon>Smallanthus</taxon>
    </lineage>
</organism>
<evidence type="ECO:0000313" key="1">
    <source>
        <dbReference type="EMBL" id="KAI3712344.1"/>
    </source>
</evidence>
<keyword evidence="2" id="KW-1185">Reference proteome</keyword>
<protein>
    <submittedName>
        <fullName evidence="1">Uncharacterized protein</fullName>
    </submittedName>
</protein>
<sequence>MTTVVVRMRTAVVVGVVSGPVKGGGELHSGGGRTGLTARMVEAVRVYGGLCDGGSLMVVAVAINNRDGGLHGGSRLLMTYMKKTKLTATIGEHDNDYTMMMMKLLIRADGRMTAYDGRTVMMDGRSFPGRYSITDGRRFAGCCGGRTTTVGRASVFVSYANECCADHPYVYDQ</sequence>
<evidence type="ECO:0000313" key="2">
    <source>
        <dbReference type="Proteomes" id="UP001056120"/>
    </source>
</evidence>
<name>A0ACB9ARS3_9ASTR</name>
<reference evidence="2" key="1">
    <citation type="journal article" date="2022" name="Mol. Ecol. Resour.">
        <title>The genomes of chicory, endive, great burdock and yacon provide insights into Asteraceae palaeo-polyploidization history and plant inulin production.</title>
        <authorList>
            <person name="Fan W."/>
            <person name="Wang S."/>
            <person name="Wang H."/>
            <person name="Wang A."/>
            <person name="Jiang F."/>
            <person name="Liu H."/>
            <person name="Zhao H."/>
            <person name="Xu D."/>
            <person name="Zhang Y."/>
        </authorList>
    </citation>
    <scope>NUCLEOTIDE SEQUENCE [LARGE SCALE GENOMIC DNA]</scope>
    <source>
        <strain evidence="2">cv. Yunnan</strain>
    </source>
</reference>
<proteinExistence type="predicted"/>
<comment type="caution">
    <text evidence="1">The sequence shown here is derived from an EMBL/GenBank/DDBJ whole genome shotgun (WGS) entry which is preliminary data.</text>
</comment>